<dbReference type="PANTHER" id="PTHR43236">
    <property type="entry name" value="ANTITOXIN HIGA1"/>
    <property type="match status" value="1"/>
</dbReference>
<dbReference type="InterPro" id="IPR011856">
    <property type="entry name" value="tRNA_endonuc-like_dom_sf"/>
</dbReference>
<dbReference type="GO" id="GO:0009307">
    <property type="term" value="P:DNA restriction-modification system"/>
    <property type="evidence" value="ECO:0007669"/>
    <property type="project" value="InterPro"/>
</dbReference>
<accession>A0A4Y8KYX4</accession>
<dbReference type="InterPro" id="IPR011335">
    <property type="entry name" value="Restrct_endonuc-II-like"/>
</dbReference>
<keyword evidence="4" id="KW-1185">Reference proteome</keyword>
<dbReference type="GO" id="GO:0004519">
    <property type="term" value="F:endonuclease activity"/>
    <property type="evidence" value="ECO:0007669"/>
    <property type="project" value="InterPro"/>
</dbReference>
<organism evidence="3 4">
    <name type="scientific">Dysgonomonas capnocytophagoides</name>
    <dbReference type="NCBI Taxonomy" id="45254"/>
    <lineage>
        <taxon>Bacteria</taxon>
        <taxon>Pseudomonadati</taxon>
        <taxon>Bacteroidota</taxon>
        <taxon>Bacteroidia</taxon>
        <taxon>Bacteroidales</taxon>
        <taxon>Dysgonomonadaceae</taxon>
        <taxon>Dysgonomonas</taxon>
    </lineage>
</organism>
<evidence type="ECO:0000313" key="4">
    <source>
        <dbReference type="Proteomes" id="UP000297861"/>
    </source>
</evidence>
<feature type="domain" description="IrrE N-terminal-like" evidence="2">
    <location>
        <begin position="251"/>
        <end position="412"/>
    </location>
</feature>
<dbReference type="Pfam" id="PF06114">
    <property type="entry name" value="Peptidase_M78"/>
    <property type="match status" value="1"/>
</dbReference>
<dbReference type="OrthoDB" id="9794834at2"/>
<protein>
    <submittedName>
        <fullName evidence="3">ImmA/IrrE family metallo-endopeptidase</fullName>
    </submittedName>
</protein>
<proteinExistence type="predicted"/>
<dbReference type="InterPro" id="IPR052345">
    <property type="entry name" value="Rad_response_metalloprotease"/>
</dbReference>
<dbReference type="InterPro" id="IPR010359">
    <property type="entry name" value="IrrE_HExxH"/>
</dbReference>
<feature type="domain" description="Restriction endonuclease type IV Mrr" evidence="1">
    <location>
        <begin position="70"/>
        <end position="128"/>
    </location>
</feature>
<gene>
    <name evidence="3" type="ORF">E2605_12505</name>
</gene>
<reference evidence="3 4" key="1">
    <citation type="submission" date="2019-03" db="EMBL/GenBank/DDBJ databases">
        <title>San Antonio Military Medical Center submission to MRSN (WRAIR), pending publication.</title>
        <authorList>
            <person name="Blyth D.M."/>
            <person name="Mccarthy S.L."/>
            <person name="Schall S.E."/>
            <person name="Stam J.A."/>
            <person name="Ong A.C."/>
            <person name="Mcgann P.T."/>
        </authorList>
    </citation>
    <scope>NUCLEOTIDE SEQUENCE [LARGE SCALE GENOMIC DNA]</scope>
    <source>
        <strain evidence="3 4">MRSN571793</strain>
    </source>
</reference>
<sequence>MNTVEKGDAFEDRVHAIFTTLLNTGELGLDHNRTEVHKKKKYYSKSQEAYITFDLSLELYMPKAVEPSFIILIECKDYKTPIDVHKIRNFKGQIEEIGGHKGYFVTSSKFQQGAINLAETSGIALITMNINDDISWIARRTSPKKLSLSEEYDIPFLATIDNKVFTNIIDFLSYENFKVNYNYSVLKIGYLSELMIQEKVLESILGCSFSDRIKLAYFSKEALKPYLDRPEINSLGIFKLQSSEIIGILNEKYNINVVDKYSLSDNELGRLNISNRTIYLSQNLDQESPRWRFTLAHEFGHVVLHEELLKENNVYILSDEDNLDDPFLKYSKISIPASLKRMEIQANIFACNLLMPIVPLTVEFVKSKKNIGISQSYIRLDDQSVNIRNYNILINMISEQFGVSREAVRHKLYELKFIKDFSRTQLLRSSIDELKASL</sequence>
<comment type="caution">
    <text evidence="3">The sequence shown here is derived from an EMBL/GenBank/DDBJ whole genome shotgun (WGS) entry which is preliminary data.</text>
</comment>
<dbReference type="Gene3D" id="1.10.10.2910">
    <property type="match status" value="1"/>
</dbReference>
<dbReference type="AlphaFoldDB" id="A0A4Y8KYX4"/>
<evidence type="ECO:0000259" key="2">
    <source>
        <dbReference type="Pfam" id="PF06114"/>
    </source>
</evidence>
<evidence type="ECO:0000259" key="1">
    <source>
        <dbReference type="Pfam" id="PF04471"/>
    </source>
</evidence>
<dbReference type="GO" id="GO:0003677">
    <property type="term" value="F:DNA binding"/>
    <property type="evidence" value="ECO:0007669"/>
    <property type="project" value="InterPro"/>
</dbReference>
<name>A0A4Y8KYX4_9BACT</name>
<dbReference type="PANTHER" id="PTHR43236:SF1">
    <property type="entry name" value="BLL7220 PROTEIN"/>
    <property type="match status" value="1"/>
</dbReference>
<dbReference type="Pfam" id="PF04471">
    <property type="entry name" value="Mrr_cat"/>
    <property type="match status" value="1"/>
</dbReference>
<dbReference type="InterPro" id="IPR007560">
    <property type="entry name" value="Restrct_endonuc_IV_Mrr"/>
</dbReference>
<evidence type="ECO:0000313" key="3">
    <source>
        <dbReference type="EMBL" id="TFD95649.1"/>
    </source>
</evidence>
<dbReference type="RefSeq" id="WP_134436668.1">
    <property type="nucleotide sequence ID" value="NZ_JAWZLG010000074.1"/>
</dbReference>
<dbReference type="Gene3D" id="3.40.1350.10">
    <property type="match status" value="1"/>
</dbReference>
<dbReference type="EMBL" id="SOML01000007">
    <property type="protein sequence ID" value="TFD95649.1"/>
    <property type="molecule type" value="Genomic_DNA"/>
</dbReference>
<dbReference type="Proteomes" id="UP000297861">
    <property type="component" value="Unassembled WGS sequence"/>
</dbReference>
<dbReference type="SUPFAM" id="SSF52980">
    <property type="entry name" value="Restriction endonuclease-like"/>
    <property type="match status" value="1"/>
</dbReference>